<dbReference type="Proteomes" id="UP001642409">
    <property type="component" value="Unassembled WGS sequence"/>
</dbReference>
<evidence type="ECO:0000313" key="1">
    <source>
        <dbReference type="EMBL" id="CAL5970299.1"/>
    </source>
</evidence>
<organism evidence="1 2">
    <name type="scientific">Hexamita inflata</name>
    <dbReference type="NCBI Taxonomy" id="28002"/>
    <lineage>
        <taxon>Eukaryota</taxon>
        <taxon>Metamonada</taxon>
        <taxon>Diplomonadida</taxon>
        <taxon>Hexamitidae</taxon>
        <taxon>Hexamitinae</taxon>
        <taxon>Hexamita</taxon>
    </lineage>
</organism>
<evidence type="ECO:0008006" key="3">
    <source>
        <dbReference type="Google" id="ProtNLM"/>
    </source>
</evidence>
<accession>A0ABP1GKX2</accession>
<gene>
    <name evidence="1" type="ORF">HINF_LOCUS239</name>
</gene>
<evidence type="ECO:0000313" key="2">
    <source>
        <dbReference type="Proteomes" id="UP001642409"/>
    </source>
</evidence>
<comment type="caution">
    <text evidence="1">The sequence shown here is derived from an EMBL/GenBank/DDBJ whole genome shotgun (WGS) entry which is preliminary data.</text>
</comment>
<keyword evidence="2" id="KW-1185">Reference proteome</keyword>
<protein>
    <recommendedName>
        <fullName evidence="3">Transmembrane protein</fullName>
    </recommendedName>
</protein>
<name>A0ABP1GKX2_9EUKA</name>
<proteinExistence type="predicted"/>
<sequence length="1140" mass="123917">MTKQSQIDISVNNVEINSFALSGISAKNQTIIDSNVNISLQFPVLTGALLCIICDVDVQQCNLVFIAKGQQISGLIIEPKERVNIQSSFIQFRISSMNSSGIANIINQSSVSFQINQCKLTGYNLLQSKYNGYIASSILVNIQLNITQMYICVDKTQRFGTESVQISIIGSDSIQCDICEQQQVVYGLCGEVLNYSEHVDGMYQCMYPFEYVDNKCVCAYGYILNNSKCINITESLNNISNQVNSGNSAQIQLLEQKVLKIENQIIIVDQSILGNITEIENRIISNYSKSDFNLITNISTLDNRIHNNITSIKNDILITQITADTNLLSNTTVLDWRIFNNVSQINSNYQNLTLQLIDFNNSMQQQNQIIQQQQNIINNLTQKINCTSNYGYSMINGTCTQVQCVIIGQQNINGICQCTNIYSIIQDGSCVCPAYSNVIGTACMCFITGQTMQNGQCGCSTTGAFVVNSACTCGVNSINISNSCSCPSGASLVNGVCTCSNINAFISGSQCICPTHASLVDNSCTCPNNSAIENNICVCNQIIGQIMVNRVCECQTSGAFVNNGACVCGLYALNISNMCTCPTSSSLVNNICSCDKVQGQQIINGNCQCQFGQSVENNSCKIMSHSINYTNFECSQQIYSSNPFNIIKITHQITISSNFSAGYVFSSVTVIQNSFIEILDFVYTSNIKPLFQFQSIFINIKLQFGTQSLNSGSLILSSSTEIEINQMYIISTYGSTLTVNSAKLLNILTASTINANITNMLVNLTFAPSSGNITLVSEIQGVFNISGYQVFGTIVSTQTVAMVGINLNNAIIIVNYINFKPSVYNVGNVSSYLFSYAVTSTNQIKISNFAVIIGNSSNYQILGSISTQNSYNNYYIFGGIISHIDDNSTVSVNNVILDSYQKFSSSYVSQSGFLVGFVQSTSSSVTIINVCMQQQMTSTTLEFTQFAIFGDIFGAISIQQVSLVFFAQGAQFFCFGIIGIQTNLQAEVINLRTSVRFSLGLSCNSIGSIFGYIRQTQNCSIFNVSVVGNINAGSCIGGLIGFQYTNTKTTIQNSTVSKINIYGSSYIGGFVGYCYTTILLIKSNINAVYLSGQTDIGIVVGFNSDGGYSFSGSSSAQNYINGVKQTDCAVLSNNWSVVGC</sequence>
<dbReference type="EMBL" id="CAXDID020000001">
    <property type="protein sequence ID" value="CAL5970299.1"/>
    <property type="molecule type" value="Genomic_DNA"/>
</dbReference>
<reference evidence="1 2" key="1">
    <citation type="submission" date="2024-07" db="EMBL/GenBank/DDBJ databases">
        <authorList>
            <person name="Akdeniz Z."/>
        </authorList>
    </citation>
    <scope>NUCLEOTIDE SEQUENCE [LARGE SCALE GENOMIC DNA]</scope>
</reference>